<feature type="transmembrane region" description="Helical" evidence="9">
    <location>
        <begin position="53"/>
        <end position="74"/>
    </location>
</feature>
<keyword evidence="7 9" id="KW-0472">Membrane</keyword>
<organism evidence="10 11">
    <name type="scientific">Linnemannia schmuckeri</name>
    <dbReference type="NCBI Taxonomy" id="64567"/>
    <lineage>
        <taxon>Eukaryota</taxon>
        <taxon>Fungi</taxon>
        <taxon>Fungi incertae sedis</taxon>
        <taxon>Mucoromycota</taxon>
        <taxon>Mortierellomycotina</taxon>
        <taxon>Mortierellomycetes</taxon>
        <taxon>Mortierellales</taxon>
        <taxon>Mortierellaceae</taxon>
        <taxon>Linnemannia</taxon>
    </lineage>
</organism>
<feature type="compositionally biased region" description="Low complexity" evidence="8">
    <location>
        <begin position="187"/>
        <end position="203"/>
    </location>
</feature>
<keyword evidence="6" id="KW-0406">Ion transport</keyword>
<evidence type="ECO:0000313" key="11">
    <source>
        <dbReference type="Proteomes" id="UP000748756"/>
    </source>
</evidence>
<dbReference type="EMBL" id="JAAAUQ010000526">
    <property type="protein sequence ID" value="KAF9149469.1"/>
    <property type="molecule type" value="Genomic_DNA"/>
</dbReference>
<gene>
    <name evidence="10" type="ORF">BG015_008744</name>
</gene>
<dbReference type="OrthoDB" id="1368at2759"/>
<name>A0A9P5S038_9FUNG</name>
<dbReference type="InterPro" id="IPR044669">
    <property type="entry name" value="YneE/VCCN1/2-like"/>
</dbReference>
<keyword evidence="2" id="KW-0813">Transport</keyword>
<comment type="caution">
    <text evidence="10">The sequence shown here is derived from an EMBL/GenBank/DDBJ whole genome shotgun (WGS) entry which is preliminary data.</text>
</comment>
<feature type="compositionally biased region" description="Low complexity" evidence="8">
    <location>
        <begin position="468"/>
        <end position="481"/>
    </location>
</feature>
<reference evidence="10" key="1">
    <citation type="journal article" date="2020" name="Fungal Divers.">
        <title>Resolving the Mortierellaceae phylogeny through synthesis of multi-gene phylogenetics and phylogenomics.</title>
        <authorList>
            <person name="Vandepol N."/>
            <person name="Liber J."/>
            <person name="Desiro A."/>
            <person name="Na H."/>
            <person name="Kennedy M."/>
            <person name="Barry K."/>
            <person name="Grigoriev I.V."/>
            <person name="Miller A.N."/>
            <person name="O'Donnell K."/>
            <person name="Stajich J.E."/>
            <person name="Bonito G."/>
        </authorList>
    </citation>
    <scope>NUCLEOTIDE SEQUENCE</scope>
    <source>
        <strain evidence="10">NRRL 6426</strain>
    </source>
</reference>
<dbReference type="AlphaFoldDB" id="A0A9P5S038"/>
<evidence type="ECO:0000256" key="1">
    <source>
        <dbReference type="ARBA" id="ARBA00004651"/>
    </source>
</evidence>
<dbReference type="GO" id="GO:0005254">
    <property type="term" value="F:chloride channel activity"/>
    <property type="evidence" value="ECO:0007669"/>
    <property type="project" value="InterPro"/>
</dbReference>
<dbReference type="PANTHER" id="PTHR33281">
    <property type="entry name" value="UPF0187 PROTEIN YNEE"/>
    <property type="match status" value="1"/>
</dbReference>
<proteinExistence type="predicted"/>
<evidence type="ECO:0000256" key="6">
    <source>
        <dbReference type="ARBA" id="ARBA00023065"/>
    </source>
</evidence>
<dbReference type="PANTHER" id="PTHR33281:SF19">
    <property type="entry name" value="VOLTAGE-DEPENDENT ANION CHANNEL-FORMING PROTEIN YNEE"/>
    <property type="match status" value="1"/>
</dbReference>
<feature type="region of interest" description="Disordered" evidence="8">
    <location>
        <begin position="434"/>
        <end position="481"/>
    </location>
</feature>
<evidence type="ECO:0000256" key="2">
    <source>
        <dbReference type="ARBA" id="ARBA00022448"/>
    </source>
</evidence>
<evidence type="ECO:0000256" key="7">
    <source>
        <dbReference type="ARBA" id="ARBA00023136"/>
    </source>
</evidence>
<accession>A0A9P5S038</accession>
<dbReference type="GO" id="GO:0005886">
    <property type="term" value="C:plasma membrane"/>
    <property type="evidence" value="ECO:0007669"/>
    <property type="project" value="UniProtKB-SubCell"/>
</dbReference>
<dbReference type="Pfam" id="PF25539">
    <property type="entry name" value="Bestrophin_2"/>
    <property type="match status" value="2"/>
</dbReference>
<evidence type="ECO:0000256" key="5">
    <source>
        <dbReference type="ARBA" id="ARBA00022989"/>
    </source>
</evidence>
<protein>
    <submittedName>
        <fullName evidence="10">Uncharacterized protein</fullName>
    </submittedName>
</protein>
<evidence type="ECO:0000256" key="8">
    <source>
        <dbReference type="SAM" id="MobiDB-lite"/>
    </source>
</evidence>
<sequence length="481" mass="54106">MARKYGTTVYVNAKWRMMLRLKGTVILQIWWHVLLVGIYSTIVFLISKYSDWKMAYTLNLVSVMGMVVSLLLVFRTNTAYDRYWEGRRLWSQMTLCIRNLTRGIWVCVAETETRDLLEKKSAINLLVAFAFATKHYLREEYGYDYEDMVDLLTHIPKYSIPTSVEPMDWRMDIPTTPLESLTPQPPQAQQQQPQTSQLSSSPTNVGRPSGTFGGARARRQSRAQALAFDFLTPTNIPVELSYYIGSYIKACSNKGNVDPATLTMMNNALVSMIDCLTGFERILRTPIPLAYSIHLHHATWIYLLALPFQLVSNMKELMIPATMLAAFTLLGILGIGYEIENPFNDDYNDLPLDDFCKVIQAEVDSMVATRAPVPADWIFSENNYPLAQSSLSAKELSALSLDEVHAMMEAENPHYGAGERAQARKSVQLQYSRSVSGNQKVAAPPASPTSPTTPTIRFHTPGESLRKVLSSSSEKQSRVSV</sequence>
<feature type="region of interest" description="Disordered" evidence="8">
    <location>
        <begin position="174"/>
        <end position="216"/>
    </location>
</feature>
<keyword evidence="4 9" id="KW-0812">Transmembrane</keyword>
<keyword evidence="5 9" id="KW-1133">Transmembrane helix</keyword>
<keyword evidence="11" id="KW-1185">Reference proteome</keyword>
<feature type="transmembrane region" description="Helical" evidence="9">
    <location>
        <begin position="289"/>
        <end position="311"/>
    </location>
</feature>
<evidence type="ECO:0000256" key="4">
    <source>
        <dbReference type="ARBA" id="ARBA00022692"/>
    </source>
</evidence>
<evidence type="ECO:0000256" key="3">
    <source>
        <dbReference type="ARBA" id="ARBA00022475"/>
    </source>
</evidence>
<comment type="subcellular location">
    <subcellularLocation>
        <location evidence="1">Cell membrane</location>
        <topology evidence="1">Multi-pass membrane protein</topology>
    </subcellularLocation>
</comment>
<keyword evidence="3" id="KW-1003">Cell membrane</keyword>
<evidence type="ECO:0000313" key="10">
    <source>
        <dbReference type="EMBL" id="KAF9149469.1"/>
    </source>
</evidence>
<feature type="transmembrane region" description="Helical" evidence="9">
    <location>
        <begin position="317"/>
        <end position="337"/>
    </location>
</feature>
<feature type="transmembrane region" description="Helical" evidence="9">
    <location>
        <begin position="25"/>
        <end position="47"/>
    </location>
</feature>
<evidence type="ECO:0000256" key="9">
    <source>
        <dbReference type="SAM" id="Phobius"/>
    </source>
</evidence>
<dbReference type="Proteomes" id="UP000748756">
    <property type="component" value="Unassembled WGS sequence"/>
</dbReference>